<dbReference type="GO" id="GO:0005576">
    <property type="term" value="C:extracellular region"/>
    <property type="evidence" value="ECO:0007669"/>
    <property type="project" value="TreeGrafter"/>
</dbReference>
<dbReference type="Gene3D" id="3.40.190.10">
    <property type="entry name" value="Periplasmic binding protein-like II"/>
    <property type="match status" value="2"/>
</dbReference>
<evidence type="ECO:0000313" key="6">
    <source>
        <dbReference type="EMBL" id="NHM14354.1"/>
    </source>
</evidence>
<dbReference type="AlphaFoldDB" id="A0A9E6SV65"/>
<protein>
    <submittedName>
        <fullName evidence="7">Transporter substrate-binding domain-containing protein</fullName>
    </submittedName>
</protein>
<keyword evidence="3 4" id="KW-0732">Signal</keyword>
<organism evidence="7 9">
    <name type="scientific">Xiamenia xianingshaonis</name>
    <dbReference type="NCBI Taxonomy" id="2682776"/>
    <lineage>
        <taxon>Bacteria</taxon>
        <taxon>Bacillati</taxon>
        <taxon>Actinomycetota</taxon>
        <taxon>Coriobacteriia</taxon>
        <taxon>Eggerthellales</taxon>
        <taxon>Eggerthellaceae</taxon>
        <taxon>Xiamenia</taxon>
    </lineage>
</organism>
<gene>
    <name evidence="6" type="ORF">GMI68_06185</name>
    <name evidence="7" type="ORF">J7S26_02665</name>
</gene>
<name>A0A9E6SV65_9ACTN</name>
<dbReference type="KEGG" id="ebz:J7S26_02665"/>
<reference evidence="6 8" key="1">
    <citation type="submission" date="2019-11" db="EMBL/GenBank/DDBJ databases">
        <title>Eggerthellaceae novel genus isolated from the rectal contents of marmort.</title>
        <authorList>
            <person name="Zhang G."/>
        </authorList>
    </citation>
    <scope>NUCLEOTIDE SEQUENCE [LARGE SCALE GENOMIC DNA]</scope>
    <source>
        <strain evidence="8">zg-886</strain>
        <strain evidence="6">Zg-886</strain>
    </source>
</reference>
<evidence type="ECO:0000313" key="9">
    <source>
        <dbReference type="Proteomes" id="UP000671910"/>
    </source>
</evidence>
<dbReference type="EMBL" id="WPCR01000007">
    <property type="protein sequence ID" value="NHM14354.1"/>
    <property type="molecule type" value="Genomic_DNA"/>
</dbReference>
<dbReference type="Proteomes" id="UP000671910">
    <property type="component" value="Chromosome"/>
</dbReference>
<feature type="domain" description="Solute-binding protein family 3/N-terminal" evidence="5">
    <location>
        <begin position="33"/>
        <end position="257"/>
    </location>
</feature>
<feature type="chain" id="PRO_5039173807" evidence="4">
    <location>
        <begin position="29"/>
        <end position="299"/>
    </location>
</feature>
<reference evidence="7" key="2">
    <citation type="submission" date="2021-04" db="EMBL/GenBank/DDBJ databases">
        <title>Novel species in family Eggerthellaceae.</title>
        <authorList>
            <person name="Zhang G."/>
        </authorList>
    </citation>
    <scope>NUCLEOTIDE SEQUENCE</scope>
    <source>
        <strain evidence="7">Zg-886</strain>
    </source>
</reference>
<dbReference type="PANTHER" id="PTHR30085:SF6">
    <property type="entry name" value="ABC TRANSPORTER GLUTAMINE-BINDING PROTEIN GLNH"/>
    <property type="match status" value="1"/>
</dbReference>
<dbReference type="EMBL" id="CP072829">
    <property type="protein sequence ID" value="QTU85179.1"/>
    <property type="molecule type" value="Genomic_DNA"/>
</dbReference>
<comment type="similarity">
    <text evidence="1">Belongs to the bacterial solute-binding protein 3 family.</text>
</comment>
<dbReference type="GO" id="GO:0030288">
    <property type="term" value="C:outer membrane-bounded periplasmic space"/>
    <property type="evidence" value="ECO:0007669"/>
    <property type="project" value="TreeGrafter"/>
</dbReference>
<evidence type="ECO:0000256" key="3">
    <source>
        <dbReference type="ARBA" id="ARBA00022729"/>
    </source>
</evidence>
<dbReference type="InterPro" id="IPR051455">
    <property type="entry name" value="Bact_solute-bind_prot3"/>
</dbReference>
<dbReference type="InterPro" id="IPR006311">
    <property type="entry name" value="TAT_signal"/>
</dbReference>
<accession>A0A9E6SV65</accession>
<proteinExistence type="inferred from homology"/>
<keyword evidence="2" id="KW-0813">Transport</keyword>
<dbReference type="PANTHER" id="PTHR30085">
    <property type="entry name" value="AMINO ACID ABC TRANSPORTER PERMEASE"/>
    <property type="match status" value="1"/>
</dbReference>
<evidence type="ECO:0000259" key="5">
    <source>
        <dbReference type="SMART" id="SM00062"/>
    </source>
</evidence>
<dbReference type="SMART" id="SM00062">
    <property type="entry name" value="PBPb"/>
    <property type="match status" value="1"/>
</dbReference>
<sequence>MLTRRTLLRTAGIGIVAAAAGIPLAGCAADDAVLRVGTKIDVPNFGFQNPQTGTVEGLEVDIARELARRIKGSPDAAALVGVNVTTRGAMIDNGTLDAVLATFSVTDERKRSYAFSRPYYIDHLGILVKQGKGLEAFEDLDGKTIGVALSATSKRTLEDAAREAGIGLHFAEYSTYPEIKIALVADRIDAFSVDRSILGGYVDDATELMDVAFAPQRYAVASSLDDPKLAAAIDAAVAAMQSDGVLAALQEKWGLASEMADETAAEAEAQAASAARVGAAAPLASEAPVVQAPGGGGDA</sequence>
<evidence type="ECO:0000256" key="1">
    <source>
        <dbReference type="ARBA" id="ARBA00010333"/>
    </source>
</evidence>
<evidence type="ECO:0000313" key="7">
    <source>
        <dbReference type="EMBL" id="QTU85179.1"/>
    </source>
</evidence>
<feature type="signal peptide" evidence="4">
    <location>
        <begin position="1"/>
        <end position="28"/>
    </location>
</feature>
<keyword evidence="8" id="KW-1185">Reference proteome</keyword>
<evidence type="ECO:0000256" key="2">
    <source>
        <dbReference type="ARBA" id="ARBA00022448"/>
    </source>
</evidence>
<dbReference type="GO" id="GO:0006865">
    <property type="term" value="P:amino acid transport"/>
    <property type="evidence" value="ECO:0007669"/>
    <property type="project" value="TreeGrafter"/>
</dbReference>
<dbReference type="SUPFAM" id="SSF53850">
    <property type="entry name" value="Periplasmic binding protein-like II"/>
    <property type="match status" value="1"/>
</dbReference>
<dbReference type="InterPro" id="IPR001638">
    <property type="entry name" value="Solute-binding_3/MltF_N"/>
</dbReference>
<dbReference type="PROSITE" id="PS51318">
    <property type="entry name" value="TAT"/>
    <property type="match status" value="1"/>
</dbReference>
<evidence type="ECO:0000256" key="4">
    <source>
        <dbReference type="SAM" id="SignalP"/>
    </source>
</evidence>
<evidence type="ECO:0000313" key="8">
    <source>
        <dbReference type="Proteomes" id="UP000636394"/>
    </source>
</evidence>
<dbReference type="Pfam" id="PF00497">
    <property type="entry name" value="SBP_bac_3"/>
    <property type="match status" value="1"/>
</dbReference>
<dbReference type="Proteomes" id="UP000636394">
    <property type="component" value="Unassembled WGS sequence"/>
</dbReference>